<keyword evidence="5" id="KW-1185">Reference proteome</keyword>
<dbReference type="InterPro" id="IPR050886">
    <property type="entry name" value="RNA-binding_reg"/>
</dbReference>
<dbReference type="AlphaFoldDB" id="A0AAV0B398"/>
<feature type="non-terminal residue" evidence="4">
    <location>
        <position position="1"/>
    </location>
</feature>
<dbReference type="InterPro" id="IPR000504">
    <property type="entry name" value="RRM_dom"/>
</dbReference>
<dbReference type="SUPFAM" id="SSF54928">
    <property type="entry name" value="RNA-binding domain, RBD"/>
    <property type="match status" value="1"/>
</dbReference>
<keyword evidence="1 2" id="KW-0694">RNA-binding</keyword>
<comment type="caution">
    <text evidence="4">The sequence shown here is derived from an EMBL/GenBank/DDBJ whole genome shotgun (WGS) entry which is preliminary data.</text>
</comment>
<dbReference type="PANTHER" id="PTHR48024:SF56">
    <property type="entry name" value="HETEROGENEOUS NUCLEAR RIBONUCLEOPROTEIN A0"/>
    <property type="match status" value="1"/>
</dbReference>
<dbReference type="SMART" id="SM00360">
    <property type="entry name" value="RRM"/>
    <property type="match status" value="1"/>
</dbReference>
<dbReference type="GO" id="GO:0003723">
    <property type="term" value="F:RNA binding"/>
    <property type="evidence" value="ECO:0007669"/>
    <property type="project" value="UniProtKB-UniRule"/>
</dbReference>
<evidence type="ECO:0000313" key="5">
    <source>
        <dbReference type="Proteomes" id="UP001153365"/>
    </source>
</evidence>
<gene>
    <name evidence="4" type="ORF">PPACK8108_LOCUS12038</name>
</gene>
<protein>
    <recommendedName>
        <fullName evidence="3">RRM domain-containing protein</fullName>
    </recommendedName>
</protein>
<dbReference type="InterPro" id="IPR035979">
    <property type="entry name" value="RBD_domain_sf"/>
</dbReference>
<dbReference type="Proteomes" id="UP001153365">
    <property type="component" value="Unassembled WGS sequence"/>
</dbReference>
<dbReference type="PROSITE" id="PS50102">
    <property type="entry name" value="RRM"/>
    <property type="match status" value="1"/>
</dbReference>
<name>A0AAV0B398_PHAPC</name>
<dbReference type="Gene3D" id="3.30.70.330">
    <property type="match status" value="1"/>
</dbReference>
<dbReference type="GO" id="GO:0005634">
    <property type="term" value="C:nucleus"/>
    <property type="evidence" value="ECO:0007669"/>
    <property type="project" value="TreeGrafter"/>
</dbReference>
<evidence type="ECO:0000256" key="2">
    <source>
        <dbReference type="PROSITE-ProRule" id="PRU00176"/>
    </source>
</evidence>
<evidence type="ECO:0000259" key="3">
    <source>
        <dbReference type="PROSITE" id="PS50102"/>
    </source>
</evidence>
<reference evidence="4" key="1">
    <citation type="submission" date="2022-06" db="EMBL/GenBank/DDBJ databases">
        <authorList>
            <consortium name="SYNGENTA / RWTH Aachen University"/>
        </authorList>
    </citation>
    <scope>NUCLEOTIDE SEQUENCE</scope>
</reference>
<organism evidence="4 5">
    <name type="scientific">Phakopsora pachyrhizi</name>
    <name type="common">Asian soybean rust disease fungus</name>
    <dbReference type="NCBI Taxonomy" id="170000"/>
    <lineage>
        <taxon>Eukaryota</taxon>
        <taxon>Fungi</taxon>
        <taxon>Dikarya</taxon>
        <taxon>Basidiomycota</taxon>
        <taxon>Pucciniomycotina</taxon>
        <taxon>Pucciniomycetes</taxon>
        <taxon>Pucciniales</taxon>
        <taxon>Phakopsoraceae</taxon>
        <taxon>Phakopsora</taxon>
    </lineage>
</organism>
<dbReference type="InterPro" id="IPR012677">
    <property type="entry name" value="Nucleotide-bd_a/b_plait_sf"/>
</dbReference>
<proteinExistence type="predicted"/>
<dbReference type="EMBL" id="CALTRL010002846">
    <property type="protein sequence ID" value="CAH7676927.1"/>
    <property type="molecule type" value="Genomic_DNA"/>
</dbReference>
<dbReference type="PANTHER" id="PTHR48024">
    <property type="entry name" value="GEO13361P1-RELATED"/>
    <property type="match status" value="1"/>
</dbReference>
<evidence type="ECO:0000313" key="4">
    <source>
        <dbReference type="EMBL" id="CAH7676927.1"/>
    </source>
</evidence>
<evidence type="ECO:0000256" key="1">
    <source>
        <dbReference type="ARBA" id="ARBA00022884"/>
    </source>
</evidence>
<feature type="domain" description="RRM" evidence="3">
    <location>
        <begin position="3"/>
        <end position="78"/>
    </location>
</feature>
<dbReference type="Pfam" id="PF00076">
    <property type="entry name" value="RRM_1"/>
    <property type="match status" value="1"/>
</dbReference>
<accession>A0AAV0B398</accession>
<sequence length="78" mass="8560">DPCNLFIKDLGPKVMSGDLFQAFRQFGTIVLAWVMKNVATGKSKQFGFVSFTTDEATSKALVTMEGATIRDNLSRIVV</sequence>